<dbReference type="Proteomes" id="UP001597280">
    <property type="component" value="Unassembled WGS sequence"/>
</dbReference>
<gene>
    <name evidence="1" type="ORF">ACFSDA_04555</name>
</gene>
<comment type="caution">
    <text evidence="1">The sequence shown here is derived from an EMBL/GenBank/DDBJ whole genome shotgun (WGS) entry which is preliminary data.</text>
</comment>
<name>A0ABW4PUA2_9MICO</name>
<dbReference type="RefSeq" id="WP_343903693.1">
    <property type="nucleotide sequence ID" value="NZ_BAAAIS010000002.1"/>
</dbReference>
<protein>
    <submittedName>
        <fullName evidence="1">Uncharacterized protein</fullName>
    </submittedName>
</protein>
<keyword evidence="2" id="KW-1185">Reference proteome</keyword>
<evidence type="ECO:0000313" key="2">
    <source>
        <dbReference type="Proteomes" id="UP001597280"/>
    </source>
</evidence>
<proteinExistence type="predicted"/>
<dbReference type="EMBL" id="JBHUFL010000002">
    <property type="protein sequence ID" value="MFD1834343.1"/>
    <property type="molecule type" value="Genomic_DNA"/>
</dbReference>
<accession>A0ABW4PUA2</accession>
<sequence length="475" mass="47482">MHHTISRRAGGRRTRILALAAVGILAAGGGTAAGLAGGVGAAAAPADVAAGTGDVAGGTGDAAAPVVDVPDSWDGTISASEIGSSSSYVAVDYLYGASRGASSMSAATIAGQEFFAGSDAVCSGKTVLDGRASRCTFTDDDSGEQLRATVRLVATPFAGRALIVAADDQDAPRATVPEGAQIGYWGADAPSPARVTASDLEHTVINAVMMGSDSDGDLPEDLAAGCTVLDRGAHGTCTITGSGGGDGTYYLTQQTAIDGGPGYVVTALDVGGSGVTLPSSWAGTVSTSRVGNEGGGVGLEHLYQDRAVTSVSARSIAGGEYFGGYDAVCTGKAVLDGRASHCTSTNPDTGEKDTSTVRLVRTPFGRALLVLEDPDAAQKLPVAKGAEISLSWADAPSASEATAEDIEEASINAVMLGRAADGDLPAGITSECTVLDEGHHAVCTLDGTDGADGTYYATSQVNEDLTYVFTALPED</sequence>
<organism evidence="1 2">
    <name type="scientific">Brachybacterium rhamnosum</name>
    <dbReference type="NCBI Taxonomy" id="173361"/>
    <lineage>
        <taxon>Bacteria</taxon>
        <taxon>Bacillati</taxon>
        <taxon>Actinomycetota</taxon>
        <taxon>Actinomycetes</taxon>
        <taxon>Micrococcales</taxon>
        <taxon>Dermabacteraceae</taxon>
        <taxon>Brachybacterium</taxon>
    </lineage>
</organism>
<evidence type="ECO:0000313" key="1">
    <source>
        <dbReference type="EMBL" id="MFD1834343.1"/>
    </source>
</evidence>
<reference evidence="2" key="1">
    <citation type="journal article" date="2019" name="Int. J. Syst. Evol. Microbiol.">
        <title>The Global Catalogue of Microorganisms (GCM) 10K type strain sequencing project: providing services to taxonomists for standard genome sequencing and annotation.</title>
        <authorList>
            <consortium name="The Broad Institute Genomics Platform"/>
            <consortium name="The Broad Institute Genome Sequencing Center for Infectious Disease"/>
            <person name="Wu L."/>
            <person name="Ma J."/>
        </authorList>
    </citation>
    <scope>NUCLEOTIDE SEQUENCE [LARGE SCALE GENOMIC DNA]</scope>
    <source>
        <strain evidence="2">JCM 11650</strain>
    </source>
</reference>